<protein>
    <submittedName>
        <fullName evidence="2">DNA gyrase subunit A</fullName>
    </submittedName>
</protein>
<evidence type="ECO:0000313" key="2">
    <source>
        <dbReference type="EMBL" id="AKV67640.1"/>
    </source>
</evidence>
<organism evidence="2 3">
    <name type="scientific">Microcystis panniformis FACHB-1757</name>
    <dbReference type="NCBI Taxonomy" id="1638788"/>
    <lineage>
        <taxon>Bacteria</taxon>
        <taxon>Bacillati</taxon>
        <taxon>Cyanobacteriota</taxon>
        <taxon>Cyanophyceae</taxon>
        <taxon>Oscillatoriophycideae</taxon>
        <taxon>Chroococcales</taxon>
        <taxon>Microcystaceae</taxon>
        <taxon>Microcystis</taxon>
    </lineage>
</organism>
<feature type="compositionally biased region" description="Gly residues" evidence="1">
    <location>
        <begin position="7"/>
        <end position="18"/>
    </location>
</feature>
<evidence type="ECO:0000256" key="1">
    <source>
        <dbReference type="SAM" id="MobiDB-lite"/>
    </source>
</evidence>
<dbReference type="EMBL" id="CP011339">
    <property type="protein sequence ID" value="AKV67640.1"/>
    <property type="molecule type" value="Genomic_DNA"/>
</dbReference>
<dbReference type="Proteomes" id="UP000068167">
    <property type="component" value="Chromosome"/>
</dbReference>
<sequence>MEKWGNGEMGKWGNGEMGKWGISTKTLKPQHPKTLTP</sequence>
<dbReference type="AlphaFoldDB" id="A0A0K1S0R8"/>
<dbReference type="KEGG" id="mpk:VL20_2557"/>
<name>A0A0K1S0R8_9CHRO</name>
<feature type="compositionally biased region" description="Polar residues" evidence="1">
    <location>
        <begin position="23"/>
        <end position="37"/>
    </location>
</feature>
<dbReference type="PATRIC" id="fig|1638788.3.peg.2569"/>
<proteinExistence type="predicted"/>
<reference evidence="2 3" key="1">
    <citation type="journal article" date="2016" name="Stand. Genomic Sci.">
        <title>Complete genome sequence and genomic characterization of Microcystis panniformis FACHB 1757 by third-generation sequencing.</title>
        <authorList>
            <person name="Zhang J.Y."/>
            <person name="Guan R."/>
            <person name="Zhang H.J."/>
            <person name="Li H."/>
            <person name="Xiao P."/>
            <person name="Yu G.L."/>
            <person name="Du L."/>
            <person name="Cao D.M."/>
            <person name="Zhu B.C."/>
            <person name="Li R.H."/>
            <person name="Lu Z.H."/>
        </authorList>
    </citation>
    <scope>NUCLEOTIDE SEQUENCE [LARGE SCALE GENOMIC DNA]</scope>
    <source>
        <strain evidence="2 3">FACHB-1757</strain>
    </source>
</reference>
<feature type="region of interest" description="Disordered" evidence="1">
    <location>
        <begin position="1"/>
        <end position="37"/>
    </location>
</feature>
<keyword evidence="3" id="KW-1185">Reference proteome</keyword>
<accession>A0A0K1S0R8</accession>
<evidence type="ECO:0000313" key="3">
    <source>
        <dbReference type="Proteomes" id="UP000068167"/>
    </source>
</evidence>
<gene>
    <name evidence="2" type="ORF">VL20_2557</name>
</gene>